<gene>
    <name evidence="5" type="primary">LOC106153210</name>
</gene>
<dbReference type="SUPFAM" id="SSF56436">
    <property type="entry name" value="C-type lectin-like"/>
    <property type="match status" value="1"/>
</dbReference>
<sequence>MATMPTRFSAACVLLMSLFGASISASSWFWIQPQTKFDADFILHTTHPPSESHCAGDCLAYGGCRAAYYCGNTKTCALTDSSCSSVQGGFLLSDQNCNYLQTRNRTESYLECRCQNGGTWINSTEASDSQNKCVCPVPYGGSYCDRNLTCPPQYEALFRSSCYSFNTTLTGTFDEAKAHCETMGARLVAVNDAEEHGFISQYIAADAGYLKGLIEMYNFFARKLLQ</sequence>
<feature type="signal peptide" evidence="2">
    <location>
        <begin position="1"/>
        <end position="24"/>
    </location>
</feature>
<dbReference type="GeneID" id="106153210"/>
<organism evidence="4 5">
    <name type="scientific">Lingula anatina</name>
    <name type="common">Brachiopod</name>
    <name type="synonym">Lingula unguis</name>
    <dbReference type="NCBI Taxonomy" id="7574"/>
    <lineage>
        <taxon>Eukaryota</taxon>
        <taxon>Metazoa</taxon>
        <taxon>Spiralia</taxon>
        <taxon>Lophotrochozoa</taxon>
        <taxon>Brachiopoda</taxon>
        <taxon>Linguliformea</taxon>
        <taxon>Lingulata</taxon>
        <taxon>Lingulida</taxon>
        <taxon>Linguloidea</taxon>
        <taxon>Lingulidae</taxon>
        <taxon>Lingula</taxon>
    </lineage>
</organism>
<proteinExistence type="predicted"/>
<keyword evidence="2" id="KW-0732">Signal</keyword>
<evidence type="ECO:0000259" key="3">
    <source>
        <dbReference type="PROSITE" id="PS50026"/>
    </source>
</evidence>
<dbReference type="PROSITE" id="PS01186">
    <property type="entry name" value="EGF_2"/>
    <property type="match status" value="1"/>
</dbReference>
<evidence type="ECO:0000313" key="5">
    <source>
        <dbReference type="RefSeq" id="XP_013382508.1"/>
    </source>
</evidence>
<dbReference type="Proteomes" id="UP000085678">
    <property type="component" value="Unplaced"/>
</dbReference>
<evidence type="ECO:0000256" key="2">
    <source>
        <dbReference type="SAM" id="SignalP"/>
    </source>
</evidence>
<keyword evidence="4" id="KW-1185">Reference proteome</keyword>
<evidence type="ECO:0000256" key="1">
    <source>
        <dbReference type="PROSITE-ProRule" id="PRU00076"/>
    </source>
</evidence>
<dbReference type="RefSeq" id="XP_013382508.1">
    <property type="nucleotide sequence ID" value="XM_013527054.1"/>
</dbReference>
<feature type="disulfide bond" evidence="1">
    <location>
        <begin position="135"/>
        <end position="144"/>
    </location>
</feature>
<feature type="chain" id="PRO_5010310060" evidence="2">
    <location>
        <begin position="25"/>
        <end position="226"/>
    </location>
</feature>
<dbReference type="Gene3D" id="3.10.100.10">
    <property type="entry name" value="Mannose-Binding Protein A, subunit A"/>
    <property type="match status" value="1"/>
</dbReference>
<dbReference type="KEGG" id="lak:106153210"/>
<dbReference type="InterPro" id="IPR016186">
    <property type="entry name" value="C-type_lectin-like/link_sf"/>
</dbReference>
<dbReference type="InParanoid" id="A0A1S3H919"/>
<protein>
    <submittedName>
        <fullName evidence="5">Uncharacterized protein LOC106153210</fullName>
    </submittedName>
</protein>
<dbReference type="InterPro" id="IPR016187">
    <property type="entry name" value="CTDL_fold"/>
</dbReference>
<dbReference type="InterPro" id="IPR000742">
    <property type="entry name" value="EGF"/>
</dbReference>
<keyword evidence="1" id="KW-1015">Disulfide bond</keyword>
<accession>A0A1S3H919</accession>
<dbReference type="PROSITE" id="PS50026">
    <property type="entry name" value="EGF_3"/>
    <property type="match status" value="1"/>
</dbReference>
<dbReference type="Gene3D" id="2.10.25.10">
    <property type="entry name" value="Laminin"/>
    <property type="match status" value="1"/>
</dbReference>
<name>A0A1S3H919_LINAN</name>
<dbReference type="AlphaFoldDB" id="A0A1S3H919"/>
<keyword evidence="1" id="KW-0245">EGF-like domain</keyword>
<dbReference type="PROSITE" id="PS00022">
    <property type="entry name" value="EGF_1"/>
    <property type="match status" value="1"/>
</dbReference>
<reference evidence="5" key="1">
    <citation type="submission" date="2025-08" db="UniProtKB">
        <authorList>
            <consortium name="RefSeq"/>
        </authorList>
    </citation>
    <scope>IDENTIFICATION</scope>
    <source>
        <tissue evidence="5">Gonads</tissue>
    </source>
</reference>
<comment type="caution">
    <text evidence="1">Lacks conserved residue(s) required for the propagation of feature annotation.</text>
</comment>
<feature type="domain" description="EGF-like" evidence="3">
    <location>
        <begin position="108"/>
        <end position="145"/>
    </location>
</feature>
<evidence type="ECO:0000313" key="4">
    <source>
        <dbReference type="Proteomes" id="UP000085678"/>
    </source>
</evidence>